<evidence type="ECO:0000256" key="3">
    <source>
        <dbReference type="ARBA" id="ARBA00022692"/>
    </source>
</evidence>
<dbReference type="GO" id="GO:0000329">
    <property type="term" value="C:fungal-type vacuole membrane"/>
    <property type="evidence" value="ECO:0007669"/>
    <property type="project" value="TreeGrafter"/>
</dbReference>
<keyword evidence="2" id="KW-0926">Vacuole</keyword>
<comment type="subcellular location">
    <subcellularLocation>
        <location evidence="1">Vacuole membrane</location>
        <topology evidence="1">Multi-pass membrane protein</topology>
    </subcellularLocation>
</comment>
<evidence type="ECO:0000256" key="6">
    <source>
        <dbReference type="SAM" id="MobiDB-lite"/>
    </source>
</evidence>
<evidence type="ECO:0000313" key="9">
    <source>
        <dbReference type="EMBL" id="KAK5088096.1"/>
    </source>
</evidence>
<dbReference type="Gene3D" id="3.20.100.30">
    <property type="entry name" value="VTC, catalytic tunnel domain"/>
    <property type="match status" value="1"/>
</dbReference>
<feature type="domain" description="SPX" evidence="8">
    <location>
        <begin position="1"/>
        <end position="155"/>
    </location>
</feature>
<feature type="transmembrane region" description="Helical" evidence="7">
    <location>
        <begin position="737"/>
        <end position="753"/>
    </location>
</feature>
<sequence>MRFGKTLSNSIYSPWKDKYIEYDKLKKLLREDEASPQGRGDDSHWTEQDEENFVNELTNVQLEKVYQHQVETFNALRDRTTACEAKLKPTAEEDKDRSDEDIKRIAEETVKELDSISKEIAELKKFSRVNYTGFLKAAKKHDRKRGRKYRVRPLLQVRMSQAPFNTEDYSPLLFRLSTMYTWSRQILEGEDPTKNSSTSVRSRDTYTAHKFWVHEDNLLEVKTYILRRLPVLVYNPQSVKVVDGTQKDPTITSIYFDNDKFDLYQQKVDKADDSGSLRLRWTGQLADRPEILLEKKTLNEETGSRDIRLPIKEKYIRPFLAGEMKLEKQVSKLEERLGADSEQVQSFKNTIDEIQSFVKDKRLEPLLRAAYQRTAFQIPGDDRLRVSLDTNLALIREDALDTDRPCRDPEDWHRSDVDREKMEYPYNAINKGEIARFQHAILEIKVKDNKYTETNTWLNDLMTSHLVKPAPKFSKFVHGVAELFEDYVNSFPFWLADLETDIRRDPETAFQDEQDKQAKREQDEMAVGSFIPASKLSSSQKARFGSPSAGNGKMPERSKSFNLSRSVASAPRSQLEPTAEERDSDDDGYQGNSIKITDSSKKSGGLTSILPAFSNSRYAQRQRNGKSGFRDQPLPAGVKDPGVWIKDQGPLKVEAKVWLANQRTFIKWLHVSVLLGTLSLALGNAAGKDNNVARSLSITYTAVAIFTAAWGLGIYHWRSRLITQRSGKDFDSMVGPFVVSIALCVALILNFWFKYSAATRRTENQGLWGLGIGHNMTDLQFAVQEL</sequence>
<dbReference type="AlphaFoldDB" id="A0AAN7YHX3"/>
<dbReference type="InterPro" id="IPR051572">
    <property type="entry name" value="VTC_Complex_Subunit"/>
</dbReference>
<evidence type="ECO:0000313" key="10">
    <source>
        <dbReference type="Proteomes" id="UP001309876"/>
    </source>
</evidence>
<dbReference type="Proteomes" id="UP001309876">
    <property type="component" value="Unassembled WGS sequence"/>
</dbReference>
<dbReference type="GO" id="GO:0006799">
    <property type="term" value="P:polyphosphate biosynthetic process"/>
    <property type="evidence" value="ECO:0007669"/>
    <property type="project" value="UniProtKB-ARBA"/>
</dbReference>
<evidence type="ECO:0000256" key="1">
    <source>
        <dbReference type="ARBA" id="ARBA00004128"/>
    </source>
</evidence>
<evidence type="ECO:0000256" key="5">
    <source>
        <dbReference type="ARBA" id="ARBA00023136"/>
    </source>
</evidence>
<gene>
    <name evidence="9" type="primary">VTC2</name>
    <name evidence="9" type="ORF">LTR05_002313</name>
</gene>
<dbReference type="Pfam" id="PF09359">
    <property type="entry name" value="VTC"/>
    <property type="match status" value="1"/>
</dbReference>
<feature type="region of interest" description="Disordered" evidence="6">
    <location>
        <begin position="530"/>
        <end position="600"/>
    </location>
</feature>
<accession>A0AAN7YHX3</accession>
<reference evidence="9 10" key="1">
    <citation type="submission" date="2023-08" db="EMBL/GenBank/DDBJ databases">
        <title>Black Yeasts Isolated from many extreme environments.</title>
        <authorList>
            <person name="Coleine C."/>
            <person name="Stajich J.E."/>
            <person name="Selbmann L."/>
        </authorList>
    </citation>
    <scope>NUCLEOTIDE SEQUENCE [LARGE SCALE GENOMIC DNA]</scope>
    <source>
        <strain evidence="9 10">CCFEE 5910</strain>
    </source>
</reference>
<keyword evidence="10" id="KW-1185">Reference proteome</keyword>
<dbReference type="EMBL" id="JAVRRJ010000002">
    <property type="protein sequence ID" value="KAK5088096.1"/>
    <property type="molecule type" value="Genomic_DNA"/>
</dbReference>
<comment type="caution">
    <text evidence="9">The sequence shown here is derived from an EMBL/GenBank/DDBJ whole genome shotgun (WGS) entry which is preliminary data.</text>
</comment>
<name>A0AAN7YHX3_9EURO</name>
<organism evidence="9 10">
    <name type="scientific">Lithohypha guttulata</name>
    <dbReference type="NCBI Taxonomy" id="1690604"/>
    <lineage>
        <taxon>Eukaryota</taxon>
        <taxon>Fungi</taxon>
        <taxon>Dikarya</taxon>
        <taxon>Ascomycota</taxon>
        <taxon>Pezizomycotina</taxon>
        <taxon>Eurotiomycetes</taxon>
        <taxon>Chaetothyriomycetidae</taxon>
        <taxon>Chaetothyriales</taxon>
        <taxon>Trichomeriaceae</taxon>
        <taxon>Lithohypha</taxon>
    </lineage>
</organism>
<dbReference type="InterPro" id="IPR004331">
    <property type="entry name" value="SPX_dom"/>
</dbReference>
<dbReference type="InterPro" id="IPR003807">
    <property type="entry name" value="DUF202"/>
</dbReference>
<dbReference type="PROSITE" id="PS51382">
    <property type="entry name" value="SPX"/>
    <property type="match status" value="1"/>
</dbReference>
<keyword evidence="5 7" id="KW-0472">Membrane</keyword>
<evidence type="ECO:0000256" key="2">
    <source>
        <dbReference type="ARBA" id="ARBA00022554"/>
    </source>
</evidence>
<evidence type="ECO:0000259" key="8">
    <source>
        <dbReference type="PROSITE" id="PS51382"/>
    </source>
</evidence>
<dbReference type="FunFam" id="3.20.100.30:FF:000002">
    <property type="entry name" value="Vacuolar transporter chaperone"/>
    <property type="match status" value="1"/>
</dbReference>
<dbReference type="CDD" id="cd14480">
    <property type="entry name" value="SPX_VTC2_like"/>
    <property type="match status" value="1"/>
</dbReference>
<protein>
    <submittedName>
        <fullName evidence="9">Phosphate metabolism transcription protein</fullName>
    </submittedName>
</protein>
<feature type="transmembrane region" description="Helical" evidence="7">
    <location>
        <begin position="698"/>
        <end position="717"/>
    </location>
</feature>
<dbReference type="InterPro" id="IPR042267">
    <property type="entry name" value="VTC_sf"/>
</dbReference>
<keyword evidence="3 7" id="KW-0812">Transmembrane</keyword>
<dbReference type="Pfam" id="PF02656">
    <property type="entry name" value="DUF202"/>
    <property type="match status" value="1"/>
</dbReference>
<evidence type="ECO:0000256" key="7">
    <source>
        <dbReference type="SAM" id="Phobius"/>
    </source>
</evidence>
<keyword evidence="4 7" id="KW-1133">Transmembrane helix</keyword>
<feature type="transmembrane region" description="Helical" evidence="7">
    <location>
        <begin position="668"/>
        <end position="686"/>
    </location>
</feature>
<dbReference type="PANTHER" id="PTHR46140">
    <property type="entry name" value="VACUOLAR TRANSPORTER CHAPERONE 1-RELATED"/>
    <property type="match status" value="1"/>
</dbReference>
<feature type="compositionally biased region" description="Polar residues" evidence="6">
    <location>
        <begin position="560"/>
        <end position="576"/>
    </location>
</feature>
<proteinExistence type="predicted"/>
<dbReference type="InterPro" id="IPR018966">
    <property type="entry name" value="VTC_domain"/>
</dbReference>
<evidence type="ECO:0000256" key="4">
    <source>
        <dbReference type="ARBA" id="ARBA00022989"/>
    </source>
</evidence>
<dbReference type="GO" id="GO:0033254">
    <property type="term" value="C:vacuolar transporter chaperone complex"/>
    <property type="evidence" value="ECO:0007669"/>
    <property type="project" value="TreeGrafter"/>
</dbReference>
<dbReference type="PANTHER" id="PTHR46140:SF2">
    <property type="entry name" value="VACUOLAR TRANSPORTER CHAPERONE 3 COMPLEX SUBUNIT 3-RELATED"/>
    <property type="match status" value="1"/>
</dbReference>